<comment type="caution">
    <text evidence="1">The sequence shown here is derived from an EMBL/GenBank/DDBJ whole genome shotgun (WGS) entry which is preliminary data.</text>
</comment>
<reference evidence="1 2" key="1">
    <citation type="submission" date="2020-04" db="EMBL/GenBank/DDBJ databases">
        <title>Plant Genome Project.</title>
        <authorList>
            <person name="Zhang R.-G."/>
        </authorList>
    </citation>
    <scope>NUCLEOTIDE SEQUENCE [LARGE SCALE GENOMIC DNA]</scope>
    <source>
        <strain evidence="1">YNK0</strain>
        <tissue evidence="1">Leaf</tissue>
    </source>
</reference>
<sequence>MKIVGEDETGDLSVKGKNIVSDMDKDMEDETEDLSVKGKNMVTGMDDDMEDEDSYVIVYGSMLARARIDYFHFGDAISFDTTYKKNKAMYECSNDMVEEVMKNVILEVEKINREEALQDKNQGISNIGERDIDVGDDVNVTTVSQHNIRD</sequence>
<evidence type="ECO:0000313" key="2">
    <source>
        <dbReference type="Proteomes" id="UP000655225"/>
    </source>
</evidence>
<organism evidence="1 2">
    <name type="scientific">Tetracentron sinense</name>
    <name type="common">Spur-leaf</name>
    <dbReference type="NCBI Taxonomy" id="13715"/>
    <lineage>
        <taxon>Eukaryota</taxon>
        <taxon>Viridiplantae</taxon>
        <taxon>Streptophyta</taxon>
        <taxon>Embryophyta</taxon>
        <taxon>Tracheophyta</taxon>
        <taxon>Spermatophyta</taxon>
        <taxon>Magnoliopsida</taxon>
        <taxon>Trochodendrales</taxon>
        <taxon>Trochodendraceae</taxon>
        <taxon>Tetracentron</taxon>
    </lineage>
</organism>
<keyword evidence="2" id="KW-1185">Reference proteome</keyword>
<protein>
    <submittedName>
        <fullName evidence="1">Uncharacterized protein</fullName>
    </submittedName>
</protein>
<dbReference type="AlphaFoldDB" id="A0A834YY37"/>
<dbReference type="EMBL" id="JABCRI010000013">
    <property type="protein sequence ID" value="KAF8394781.1"/>
    <property type="molecule type" value="Genomic_DNA"/>
</dbReference>
<gene>
    <name evidence="1" type="ORF">HHK36_018717</name>
</gene>
<dbReference type="Proteomes" id="UP000655225">
    <property type="component" value="Unassembled WGS sequence"/>
</dbReference>
<accession>A0A834YY37</accession>
<proteinExistence type="predicted"/>
<evidence type="ECO:0000313" key="1">
    <source>
        <dbReference type="EMBL" id="KAF8394781.1"/>
    </source>
</evidence>
<name>A0A834YY37_TETSI</name>